<evidence type="ECO:0000313" key="1">
    <source>
        <dbReference type="EMBL" id="CCO33042.1"/>
    </source>
</evidence>
<gene>
    <name evidence="1" type="ORF">BN14_07111</name>
</gene>
<proteinExistence type="predicted"/>
<protein>
    <recommendedName>
        <fullName evidence="3">BTB domain-containing protein</fullName>
    </recommendedName>
</protein>
<accession>M5CB44</accession>
<comment type="caution">
    <text evidence="1">The sequence shown here is derived from an EMBL/GenBank/DDBJ whole genome shotgun (WGS) entry which is preliminary data.</text>
</comment>
<dbReference type="EMBL" id="CAOJ01010861">
    <property type="protein sequence ID" value="CCO33042.1"/>
    <property type="molecule type" value="Genomic_DNA"/>
</dbReference>
<dbReference type="AlphaFoldDB" id="M5CB44"/>
<dbReference type="Proteomes" id="UP000012065">
    <property type="component" value="Unassembled WGS sequence"/>
</dbReference>
<dbReference type="PANTHER" id="PTHR31758:SF2">
    <property type="entry name" value="BTB_POZ DOMAIN-CONTAINING PROTEIN YLR108C"/>
    <property type="match status" value="1"/>
</dbReference>
<dbReference type="SUPFAM" id="SSF54695">
    <property type="entry name" value="POZ domain"/>
    <property type="match status" value="1"/>
</dbReference>
<organism evidence="1 2">
    <name type="scientific">Thanatephorus cucumeris (strain AG1-IB / isolate 7/3/14)</name>
    <name type="common">Lettuce bottom rot fungus</name>
    <name type="synonym">Rhizoctonia solani</name>
    <dbReference type="NCBI Taxonomy" id="1108050"/>
    <lineage>
        <taxon>Eukaryota</taxon>
        <taxon>Fungi</taxon>
        <taxon>Dikarya</taxon>
        <taxon>Basidiomycota</taxon>
        <taxon>Agaricomycotina</taxon>
        <taxon>Agaricomycetes</taxon>
        <taxon>Cantharellales</taxon>
        <taxon>Ceratobasidiaceae</taxon>
        <taxon>Rhizoctonia</taxon>
        <taxon>Rhizoctonia solani AG-1</taxon>
    </lineage>
</organism>
<name>M5CB44_THACB</name>
<dbReference type="Gene3D" id="3.30.710.10">
    <property type="entry name" value="Potassium Channel Kv1.1, Chain A"/>
    <property type="match status" value="1"/>
</dbReference>
<evidence type="ECO:0008006" key="3">
    <source>
        <dbReference type="Google" id="ProtNLM"/>
    </source>
</evidence>
<sequence>MEYEPKYTVTVHGQPFRLTRSQIEFDSPNYFTACFLSDFHEAQTRTLTLHRDPELFSKVVDYLCGYTVLPLGDQFKPLNSMTRDNFMANLRVDADFYQLDGLVRQCDAMLESKPGLSAAKIVEAAPFDSALIWKTRVKREILQQGSFITMARPERRGDYGALHEVAVVERFVASQLPDYNAGSWRLVGWKIEMDRRVFKPATHQFMVVLEDLSP</sequence>
<dbReference type="HOGENOM" id="CLU_067638_0_0_1"/>
<evidence type="ECO:0000313" key="2">
    <source>
        <dbReference type="Proteomes" id="UP000012065"/>
    </source>
</evidence>
<dbReference type="InterPro" id="IPR011333">
    <property type="entry name" value="SKP1/BTB/POZ_sf"/>
</dbReference>
<dbReference type="PANTHER" id="PTHR31758">
    <property type="entry name" value="BTB/POZ DOMAIN-CONTAINING PROTEIN YLR108C"/>
    <property type="match status" value="1"/>
</dbReference>
<reference evidence="1 2" key="1">
    <citation type="journal article" date="2013" name="J. Biotechnol.">
        <title>Establishment and interpretation of the genome sequence of the phytopathogenic fungus Rhizoctonia solani AG1-IB isolate 7/3/14.</title>
        <authorList>
            <person name="Wibberg D.W."/>
            <person name="Jelonek L.J."/>
            <person name="Rupp O.R."/>
            <person name="Hennig M.H."/>
            <person name="Eikmeyer F.E."/>
            <person name="Goesmann A.G."/>
            <person name="Hartmann A.H."/>
            <person name="Borriss R.B."/>
            <person name="Grosch R.G."/>
            <person name="Puehler A.P."/>
            <person name="Schlueter A.S."/>
        </authorList>
    </citation>
    <scope>NUCLEOTIDE SEQUENCE [LARGE SCALE GENOMIC DNA]</scope>
    <source>
        <strain evidence="2">AG1-IB / isolate 7/3/14</strain>
    </source>
</reference>